<dbReference type="STRING" id="555512.SAMN04487993_100451"/>
<dbReference type="GO" id="GO:0008840">
    <property type="term" value="F:4-hydroxy-tetrahydrodipicolinate synthase activity"/>
    <property type="evidence" value="ECO:0007669"/>
    <property type="project" value="TreeGrafter"/>
</dbReference>
<keyword evidence="1 2" id="KW-0456">Lyase</keyword>
<dbReference type="Gene3D" id="3.20.20.70">
    <property type="entry name" value="Aldolase class I"/>
    <property type="match status" value="1"/>
</dbReference>
<dbReference type="RefSeq" id="WP_089844767.1">
    <property type="nucleotide sequence ID" value="NZ_FNEJ01000004.1"/>
</dbReference>
<evidence type="ECO:0000256" key="4">
    <source>
        <dbReference type="PIRSR" id="PIRSR001365-2"/>
    </source>
</evidence>
<dbReference type="Proteomes" id="UP000199093">
    <property type="component" value="Unassembled WGS sequence"/>
</dbReference>
<evidence type="ECO:0000256" key="1">
    <source>
        <dbReference type="ARBA" id="ARBA00023239"/>
    </source>
</evidence>
<dbReference type="InterPro" id="IPR002220">
    <property type="entry name" value="DapA-like"/>
</dbReference>
<sequence>MAKTPVLHVPLITPLAPDGSLDTGALARLARQVLDDGAAGVVLFGTLGEAQSFSAAERKAGLDALLSGGVVPERIMVGIGAAALTDVTDLSHHAAAAGCLRQLLLPPFLFKGVSEEGLFRFIAAVIEGANDAGLRLTLYDIPGLVGVPIAQPVIFRLIDRFGPVIAGLKDSVPDWAHVEASLKSFPDLDIFVGNEIFLPQALALGGAGAISGLGNLATAEMAALLRPGLAEDDPDFDAMCALYHRISRHPVVPAVKALTARARNDAALAHVRPPLVGFDLDAAPDILEAAEAFLSRPLRQPG</sequence>
<dbReference type="CDD" id="cd00408">
    <property type="entry name" value="DHDPS-like"/>
    <property type="match status" value="1"/>
</dbReference>
<keyword evidence="6" id="KW-1185">Reference proteome</keyword>
<feature type="active site" description="Proton donor/acceptor" evidence="3">
    <location>
        <position position="139"/>
    </location>
</feature>
<evidence type="ECO:0000313" key="5">
    <source>
        <dbReference type="EMBL" id="SDI38867.1"/>
    </source>
</evidence>
<reference evidence="6" key="1">
    <citation type="submission" date="2016-10" db="EMBL/GenBank/DDBJ databases">
        <authorList>
            <person name="Varghese N."/>
            <person name="Submissions S."/>
        </authorList>
    </citation>
    <scope>NUCLEOTIDE SEQUENCE [LARGE SCALE GENOMIC DNA]</scope>
    <source>
        <strain evidence="6">DSM 26424</strain>
    </source>
</reference>
<dbReference type="Pfam" id="PF00701">
    <property type="entry name" value="DHDPS"/>
    <property type="match status" value="1"/>
</dbReference>
<dbReference type="PRINTS" id="PR00146">
    <property type="entry name" value="DHPICSNTHASE"/>
</dbReference>
<evidence type="ECO:0000256" key="2">
    <source>
        <dbReference type="PIRNR" id="PIRNR001365"/>
    </source>
</evidence>
<accession>A0A1G8K666</accession>
<protein>
    <submittedName>
        <fullName evidence="5">4-hydroxy-tetrahydrodipicolinate synthase</fullName>
    </submittedName>
</protein>
<evidence type="ECO:0000313" key="6">
    <source>
        <dbReference type="Proteomes" id="UP000199093"/>
    </source>
</evidence>
<dbReference type="SMART" id="SM01130">
    <property type="entry name" value="DHDPS"/>
    <property type="match status" value="1"/>
</dbReference>
<dbReference type="InterPro" id="IPR013785">
    <property type="entry name" value="Aldolase_TIM"/>
</dbReference>
<feature type="binding site" evidence="4">
    <location>
        <position position="210"/>
    </location>
    <ligand>
        <name>pyruvate</name>
        <dbReference type="ChEBI" id="CHEBI:15361"/>
    </ligand>
</feature>
<dbReference type="EMBL" id="FNEJ01000004">
    <property type="protein sequence ID" value="SDI38867.1"/>
    <property type="molecule type" value="Genomic_DNA"/>
</dbReference>
<dbReference type="PANTHER" id="PTHR12128">
    <property type="entry name" value="DIHYDRODIPICOLINATE SYNTHASE"/>
    <property type="match status" value="1"/>
</dbReference>
<dbReference type="PIRSF" id="PIRSF001365">
    <property type="entry name" value="DHDPS"/>
    <property type="match status" value="1"/>
</dbReference>
<dbReference type="AlphaFoldDB" id="A0A1G8K666"/>
<feature type="active site" description="Schiff-base intermediate with substrate" evidence="3">
    <location>
        <position position="169"/>
    </location>
</feature>
<proteinExistence type="inferred from homology"/>
<dbReference type="PANTHER" id="PTHR12128:SF67">
    <property type="entry name" value="BLR3884 PROTEIN"/>
    <property type="match status" value="1"/>
</dbReference>
<name>A0A1G8K666_9RHOB</name>
<comment type="similarity">
    <text evidence="2">Belongs to the DapA family.</text>
</comment>
<gene>
    <name evidence="5" type="ORF">SAMN04487993_100451</name>
</gene>
<dbReference type="OrthoDB" id="9782828at2"/>
<evidence type="ECO:0000256" key="3">
    <source>
        <dbReference type="PIRSR" id="PIRSR001365-1"/>
    </source>
</evidence>
<organism evidence="5 6">
    <name type="scientific">Salipiger marinus</name>
    <dbReference type="NCBI Taxonomy" id="555512"/>
    <lineage>
        <taxon>Bacteria</taxon>
        <taxon>Pseudomonadati</taxon>
        <taxon>Pseudomonadota</taxon>
        <taxon>Alphaproteobacteria</taxon>
        <taxon>Rhodobacterales</taxon>
        <taxon>Roseobacteraceae</taxon>
        <taxon>Salipiger</taxon>
    </lineage>
</organism>
<dbReference type="SUPFAM" id="SSF51569">
    <property type="entry name" value="Aldolase"/>
    <property type="match status" value="1"/>
</dbReference>